<dbReference type="Pfam" id="PF00583">
    <property type="entry name" value="Acetyltransf_1"/>
    <property type="match status" value="1"/>
</dbReference>
<keyword evidence="3" id="KW-1185">Reference proteome</keyword>
<dbReference type="Gene3D" id="3.40.630.30">
    <property type="match status" value="1"/>
</dbReference>
<dbReference type="Proteomes" id="UP000318126">
    <property type="component" value="Unassembled WGS sequence"/>
</dbReference>
<dbReference type="InterPro" id="IPR000182">
    <property type="entry name" value="GNAT_dom"/>
</dbReference>
<dbReference type="OrthoDB" id="5522469at2"/>
<dbReference type="EMBL" id="VKGK01000002">
    <property type="protein sequence ID" value="TRY15894.1"/>
    <property type="molecule type" value="Genomic_DNA"/>
</dbReference>
<proteinExistence type="predicted"/>
<dbReference type="CDD" id="cd04301">
    <property type="entry name" value="NAT_SF"/>
    <property type="match status" value="1"/>
</dbReference>
<dbReference type="InterPro" id="IPR016181">
    <property type="entry name" value="Acyl_CoA_acyltransferase"/>
</dbReference>
<dbReference type="PROSITE" id="PS51186">
    <property type="entry name" value="GNAT"/>
    <property type="match status" value="1"/>
</dbReference>
<gene>
    <name evidence="2" type="ORF">FN961_02635</name>
</gene>
<evidence type="ECO:0000259" key="1">
    <source>
        <dbReference type="PROSITE" id="PS51186"/>
    </source>
</evidence>
<sequence length="147" mass="16809">MDFNLVQASAEDRGFLLALRVATMVEHLEEAGIFLTQEEHLNRLNEEYDCSYLILIEEEAVGTLKFREQIDKVEVMQLQITPTHQGYGIGKMVLERVIQWSVGANKPVALTVLKANPAKALYLRLGFTLVDEDEYEFHMLRSPVNIE</sequence>
<evidence type="ECO:0000313" key="3">
    <source>
        <dbReference type="Proteomes" id="UP000318126"/>
    </source>
</evidence>
<dbReference type="AlphaFoldDB" id="A0A553JTW8"/>
<dbReference type="SUPFAM" id="SSF55729">
    <property type="entry name" value="Acyl-CoA N-acyltransferases (Nat)"/>
    <property type="match status" value="1"/>
</dbReference>
<name>A0A553JTW8_SHEHA</name>
<dbReference type="RefSeq" id="WP_143562989.1">
    <property type="nucleotide sequence ID" value="NZ_BMPL01000002.1"/>
</dbReference>
<accession>A0A553JTW8</accession>
<protein>
    <submittedName>
        <fullName evidence="2">GNAT family N-acetyltransferase</fullName>
    </submittedName>
</protein>
<organism evidence="2 3">
    <name type="scientific">Shewanella hanedai</name>
    <name type="common">Alteromonas hanedai</name>
    <dbReference type="NCBI Taxonomy" id="25"/>
    <lineage>
        <taxon>Bacteria</taxon>
        <taxon>Pseudomonadati</taxon>
        <taxon>Pseudomonadota</taxon>
        <taxon>Gammaproteobacteria</taxon>
        <taxon>Alteromonadales</taxon>
        <taxon>Shewanellaceae</taxon>
        <taxon>Shewanella</taxon>
    </lineage>
</organism>
<comment type="caution">
    <text evidence="2">The sequence shown here is derived from an EMBL/GenBank/DDBJ whole genome shotgun (WGS) entry which is preliminary data.</text>
</comment>
<reference evidence="3" key="1">
    <citation type="submission" date="2019-07" db="EMBL/GenBank/DDBJ databases">
        <title>Shewanella sp. YLB-08 draft genomic sequence.</title>
        <authorList>
            <person name="Yu L."/>
        </authorList>
    </citation>
    <scope>NUCLEOTIDE SEQUENCE [LARGE SCALE GENOMIC DNA]</scope>
    <source>
        <strain evidence="3">JCM 20706</strain>
    </source>
</reference>
<evidence type="ECO:0000313" key="2">
    <source>
        <dbReference type="EMBL" id="TRY15894.1"/>
    </source>
</evidence>
<dbReference type="GO" id="GO:0016747">
    <property type="term" value="F:acyltransferase activity, transferring groups other than amino-acyl groups"/>
    <property type="evidence" value="ECO:0007669"/>
    <property type="project" value="InterPro"/>
</dbReference>
<feature type="domain" description="N-acetyltransferase" evidence="1">
    <location>
        <begin position="3"/>
        <end position="147"/>
    </location>
</feature>
<keyword evidence="2" id="KW-0808">Transferase</keyword>